<dbReference type="InterPro" id="IPR023393">
    <property type="entry name" value="START-like_dom_sf"/>
</dbReference>
<evidence type="ECO:0000313" key="2">
    <source>
        <dbReference type="Proteomes" id="UP000663791"/>
    </source>
</evidence>
<keyword evidence="2" id="KW-1185">Reference proteome</keyword>
<reference evidence="1" key="1">
    <citation type="submission" date="2021-01" db="EMBL/GenBank/DDBJ databases">
        <title>Novel species in genus Nocardioides.</title>
        <authorList>
            <person name="Zhang G."/>
        </authorList>
    </citation>
    <scope>NUCLEOTIDE SEQUENCE</scope>
    <source>
        <strain evidence="1">Zg-536</strain>
    </source>
</reference>
<dbReference type="RefSeq" id="WP_205290765.1">
    <property type="nucleotide sequence ID" value="NZ_CP074406.1"/>
</dbReference>
<dbReference type="AlphaFoldDB" id="A0A938Y079"/>
<dbReference type="EMBL" id="JAERTX010000004">
    <property type="protein sequence ID" value="MBM9459481.1"/>
    <property type="molecule type" value="Genomic_DNA"/>
</dbReference>
<name>A0A938Y079_9ACTN</name>
<dbReference type="Proteomes" id="UP000663791">
    <property type="component" value="Unassembled WGS sequence"/>
</dbReference>
<proteinExistence type="predicted"/>
<dbReference type="Gene3D" id="3.30.530.20">
    <property type="match status" value="1"/>
</dbReference>
<protein>
    <submittedName>
        <fullName evidence="1">SRPBCC family protein</fullName>
    </submittedName>
</protein>
<comment type="caution">
    <text evidence="1">The sequence shown here is derived from an EMBL/GenBank/DDBJ whole genome shotgun (WGS) entry which is preliminary data.</text>
</comment>
<dbReference type="SUPFAM" id="SSF55961">
    <property type="entry name" value="Bet v1-like"/>
    <property type="match status" value="1"/>
</dbReference>
<dbReference type="Pfam" id="PF10604">
    <property type="entry name" value="Polyketide_cyc2"/>
    <property type="match status" value="1"/>
</dbReference>
<dbReference type="InterPro" id="IPR019587">
    <property type="entry name" value="Polyketide_cyclase/dehydratase"/>
</dbReference>
<accession>A0A938Y079</accession>
<sequence length="148" mass="16377">MVNVVEHTVEVDAPVSAVFDYVDDFSASKDWVYGLKRIEPVTEQRDGVGAEYDGVMRIGVTLKARIRCTERVPDELLQLTSIGGITNVQTWRFTPIDAGRTRVHAELRYTLPGGPAGRVIARAVQPMVGVAVRSTAEALVRNVEERIR</sequence>
<organism evidence="1 2">
    <name type="scientific">Nocardioides faecalis</name>
    <dbReference type="NCBI Taxonomy" id="2803858"/>
    <lineage>
        <taxon>Bacteria</taxon>
        <taxon>Bacillati</taxon>
        <taxon>Actinomycetota</taxon>
        <taxon>Actinomycetes</taxon>
        <taxon>Propionibacteriales</taxon>
        <taxon>Nocardioidaceae</taxon>
        <taxon>Nocardioides</taxon>
    </lineage>
</organism>
<evidence type="ECO:0000313" key="1">
    <source>
        <dbReference type="EMBL" id="MBM9459481.1"/>
    </source>
</evidence>
<gene>
    <name evidence="1" type="ORF">JK386_06170</name>
</gene>